<dbReference type="OrthoDB" id="1162772at2759"/>
<proteinExistence type="predicted"/>
<reference evidence="2" key="1">
    <citation type="submission" date="2016-06" db="EMBL/GenBank/DDBJ databases">
        <title>Parallel loss of symbiosis genes in relatives of nitrogen-fixing non-legume Parasponia.</title>
        <authorList>
            <person name="Van Velzen R."/>
            <person name="Holmer R."/>
            <person name="Bu F."/>
            <person name="Rutten L."/>
            <person name="Van Zeijl A."/>
            <person name="Liu W."/>
            <person name="Santuari L."/>
            <person name="Cao Q."/>
            <person name="Sharma T."/>
            <person name="Shen D."/>
            <person name="Roswanjaya Y."/>
            <person name="Wardhani T."/>
            <person name="Kalhor M.S."/>
            <person name="Jansen J."/>
            <person name="Van den Hoogen J."/>
            <person name="Gungor B."/>
            <person name="Hartog M."/>
            <person name="Hontelez J."/>
            <person name="Verver J."/>
            <person name="Yang W.-C."/>
            <person name="Schijlen E."/>
            <person name="Repin R."/>
            <person name="Schilthuizen M."/>
            <person name="Schranz E."/>
            <person name="Heidstra R."/>
            <person name="Miyata K."/>
            <person name="Fedorova E."/>
            <person name="Kohlen W."/>
            <person name="Bisseling T."/>
            <person name="Smit S."/>
            <person name="Geurts R."/>
        </authorList>
    </citation>
    <scope>NUCLEOTIDE SEQUENCE [LARGE SCALE GENOMIC DNA]</scope>
    <source>
        <strain evidence="2">cv. WU1-14</strain>
    </source>
</reference>
<organism evidence="1 2">
    <name type="scientific">Parasponia andersonii</name>
    <name type="common">Sponia andersonii</name>
    <dbReference type="NCBI Taxonomy" id="3476"/>
    <lineage>
        <taxon>Eukaryota</taxon>
        <taxon>Viridiplantae</taxon>
        <taxon>Streptophyta</taxon>
        <taxon>Embryophyta</taxon>
        <taxon>Tracheophyta</taxon>
        <taxon>Spermatophyta</taxon>
        <taxon>Magnoliopsida</taxon>
        <taxon>eudicotyledons</taxon>
        <taxon>Gunneridae</taxon>
        <taxon>Pentapetalae</taxon>
        <taxon>rosids</taxon>
        <taxon>fabids</taxon>
        <taxon>Rosales</taxon>
        <taxon>Cannabaceae</taxon>
        <taxon>Parasponia</taxon>
    </lineage>
</organism>
<accession>A0A2P5C7M3</accession>
<dbReference type="AlphaFoldDB" id="A0A2P5C7M3"/>
<sequence length="172" mass="20245">MSIISLLTSTNFKVWKENVMIVLGCMDLNQIFKKDQLSALTKKSSTKDKKNFKLWKKYNHISVMIIKWYIPKIIWDSLLKKENAKAFLAAIEKLYLKNEKNEVITILRKLISMRYSSKENIREYIIQISLLADKLKELKLEIFEDLLVALVLLSFLNQYGNLKAIYNAHKDK</sequence>
<evidence type="ECO:0000313" key="1">
    <source>
        <dbReference type="EMBL" id="PON56995.1"/>
    </source>
</evidence>
<dbReference type="Proteomes" id="UP000237105">
    <property type="component" value="Unassembled WGS sequence"/>
</dbReference>
<keyword evidence="1" id="KW-0812">Transmembrane</keyword>
<protein>
    <submittedName>
        <fullName evidence="1">Transmembrane protein</fullName>
    </submittedName>
</protein>
<evidence type="ECO:0000313" key="2">
    <source>
        <dbReference type="Proteomes" id="UP000237105"/>
    </source>
</evidence>
<dbReference type="EMBL" id="JXTB01000164">
    <property type="protein sequence ID" value="PON56995.1"/>
    <property type="molecule type" value="Genomic_DNA"/>
</dbReference>
<keyword evidence="1" id="KW-0472">Membrane</keyword>
<comment type="caution">
    <text evidence="1">The sequence shown here is derived from an EMBL/GenBank/DDBJ whole genome shotgun (WGS) entry which is preliminary data.</text>
</comment>
<dbReference type="Pfam" id="PF14223">
    <property type="entry name" value="Retrotran_gag_2"/>
    <property type="match status" value="1"/>
</dbReference>
<keyword evidence="2" id="KW-1185">Reference proteome</keyword>
<name>A0A2P5C7M3_PARAD</name>
<gene>
    <name evidence="1" type="ORF">PanWU01x14_177250</name>
</gene>